<name>A0A3R5WVN3_9FIRM</name>
<gene>
    <name evidence="2" type="ORF">DW707_02365</name>
</gene>
<keyword evidence="1" id="KW-0812">Transmembrane</keyword>
<accession>A0A3R5WVN3</accession>
<dbReference type="InterPro" id="IPR045723">
    <property type="entry name" value="DUF6077"/>
</dbReference>
<keyword evidence="1" id="KW-0472">Membrane</keyword>
<evidence type="ECO:0000313" key="3">
    <source>
        <dbReference type="Proteomes" id="UP000286271"/>
    </source>
</evidence>
<feature type="transmembrane region" description="Helical" evidence="1">
    <location>
        <begin position="191"/>
        <end position="211"/>
    </location>
</feature>
<keyword evidence="1" id="KW-1133">Transmembrane helix</keyword>
<proteinExistence type="predicted"/>
<protein>
    <submittedName>
        <fullName evidence="2">Uncharacterized protein</fullName>
    </submittedName>
</protein>
<evidence type="ECO:0000256" key="1">
    <source>
        <dbReference type="SAM" id="Phobius"/>
    </source>
</evidence>
<comment type="caution">
    <text evidence="2">The sequence shown here is derived from an EMBL/GenBank/DDBJ whole genome shotgun (WGS) entry which is preliminary data.</text>
</comment>
<dbReference type="Pfam" id="PF19554">
    <property type="entry name" value="DUF6077"/>
    <property type="match status" value="1"/>
</dbReference>
<organism evidence="2 3">
    <name type="scientific">Roseburia inulinivorans</name>
    <dbReference type="NCBI Taxonomy" id="360807"/>
    <lineage>
        <taxon>Bacteria</taxon>
        <taxon>Bacillati</taxon>
        <taxon>Bacillota</taxon>
        <taxon>Clostridia</taxon>
        <taxon>Lachnospirales</taxon>
        <taxon>Lachnospiraceae</taxon>
        <taxon>Roseburia</taxon>
    </lineage>
</organism>
<feature type="transmembrane region" description="Helical" evidence="1">
    <location>
        <begin position="252"/>
        <end position="272"/>
    </location>
</feature>
<feature type="transmembrane region" description="Helical" evidence="1">
    <location>
        <begin position="6"/>
        <end position="26"/>
    </location>
</feature>
<feature type="transmembrane region" description="Helical" evidence="1">
    <location>
        <begin position="38"/>
        <end position="59"/>
    </location>
</feature>
<dbReference type="EMBL" id="QSKW01000002">
    <property type="protein sequence ID" value="RHF00068.1"/>
    <property type="molecule type" value="Genomic_DNA"/>
</dbReference>
<sequence length="338" mass="38625">MSLVLSIVTIIYEFGVLPFAAGILLGSGDEEEISIHRMYIKGYCLLFTIFLFMAVPVIFTVNKLSVLVFIWKIFLIVTLPVLFLLYYKRKKRIRIVIKRFYENIQYAKKKSGISILFMIMIFMISVTFSMPSQKDDTPEIVNISIETDTMYQYQPYTQIPYDGINRDKAVSPAEMLYAVTGMITGLDSLTIIHVAIPFFFIPFFYAVCWLAGRYFFRDRIERVGLFALFVVIFYTAGLSRETMLAVGILNNSWNGVALAVACGVPLVCIQMFHMLDYFIENGNVTADQIIKMVFMASALQLMISKGYFVTLVILMCGVIILIYKKGLQNAGFVRKRDK</sequence>
<dbReference type="RefSeq" id="WP_118587184.1">
    <property type="nucleotide sequence ID" value="NZ_QSKW01000002.1"/>
</dbReference>
<dbReference type="AlphaFoldDB" id="A0A3R5WVN3"/>
<feature type="transmembrane region" description="Helical" evidence="1">
    <location>
        <begin position="293"/>
        <end position="323"/>
    </location>
</feature>
<evidence type="ECO:0000313" key="2">
    <source>
        <dbReference type="EMBL" id="RHF00068.1"/>
    </source>
</evidence>
<feature type="transmembrane region" description="Helical" evidence="1">
    <location>
        <begin position="65"/>
        <end position="87"/>
    </location>
</feature>
<feature type="transmembrane region" description="Helical" evidence="1">
    <location>
        <begin position="113"/>
        <end position="130"/>
    </location>
</feature>
<reference evidence="2 3" key="1">
    <citation type="submission" date="2018-08" db="EMBL/GenBank/DDBJ databases">
        <title>A genome reference for cultivated species of the human gut microbiota.</title>
        <authorList>
            <person name="Zou Y."/>
            <person name="Xue W."/>
            <person name="Luo G."/>
        </authorList>
    </citation>
    <scope>NUCLEOTIDE SEQUENCE [LARGE SCALE GENOMIC DNA]</scope>
    <source>
        <strain evidence="2 3">AM27-11</strain>
    </source>
</reference>
<dbReference type="Proteomes" id="UP000286271">
    <property type="component" value="Unassembled WGS sequence"/>
</dbReference>
<feature type="transmembrane region" description="Helical" evidence="1">
    <location>
        <begin position="223"/>
        <end position="240"/>
    </location>
</feature>